<name>A0A949K7U8_9FIRM</name>
<keyword evidence="3" id="KW-0143">Chaperone</keyword>
<dbReference type="Gene3D" id="3.90.640.10">
    <property type="entry name" value="Actin, Chain A, domain 4"/>
    <property type="match status" value="1"/>
</dbReference>
<feature type="region of interest" description="Disordered" evidence="4">
    <location>
        <begin position="427"/>
        <end position="446"/>
    </location>
</feature>
<dbReference type="GO" id="GO:0140662">
    <property type="term" value="F:ATP-dependent protein folding chaperone"/>
    <property type="evidence" value="ECO:0007669"/>
    <property type="project" value="InterPro"/>
</dbReference>
<dbReference type="AlphaFoldDB" id="A0A949K7U8"/>
<dbReference type="RefSeq" id="WP_158348618.1">
    <property type="nucleotide sequence ID" value="NZ_JAHQCW010000019.1"/>
</dbReference>
<organism evidence="5 6">
    <name type="scientific">Diplocloster agilis</name>
    <dbReference type="NCBI Taxonomy" id="2850323"/>
    <lineage>
        <taxon>Bacteria</taxon>
        <taxon>Bacillati</taxon>
        <taxon>Bacillota</taxon>
        <taxon>Clostridia</taxon>
        <taxon>Lachnospirales</taxon>
        <taxon>Lachnospiraceae</taxon>
        <taxon>Diplocloster</taxon>
    </lineage>
</organism>
<evidence type="ECO:0000256" key="1">
    <source>
        <dbReference type="ARBA" id="ARBA00022741"/>
    </source>
</evidence>
<dbReference type="Pfam" id="PF00012">
    <property type="entry name" value="HSP70"/>
    <property type="match status" value="1"/>
</dbReference>
<dbReference type="InterPro" id="IPR043129">
    <property type="entry name" value="ATPase_NBD"/>
</dbReference>
<dbReference type="InterPro" id="IPR006597">
    <property type="entry name" value="Sel1-like"/>
</dbReference>
<dbReference type="GO" id="GO:0005524">
    <property type="term" value="F:ATP binding"/>
    <property type="evidence" value="ECO:0007669"/>
    <property type="project" value="UniProtKB-KW"/>
</dbReference>
<evidence type="ECO:0000256" key="4">
    <source>
        <dbReference type="SAM" id="MobiDB-lite"/>
    </source>
</evidence>
<accession>A0A949K7U8</accession>
<evidence type="ECO:0000256" key="2">
    <source>
        <dbReference type="ARBA" id="ARBA00022840"/>
    </source>
</evidence>
<sequence length="848" mass="97087">MATKRIIGIDFGTSTSVIRVKRYGEDRVPVGDRLFVNNVLFDGRDSVPTLVQLPDDVEITQELQLPDDECEFGYYAAAEQPGMTICRNFKVELESARPDIRMRAKWLTGRFFQYLYEVYQQQKNQLGDNADEEITYVSYPAKYKEENRQFMIEAAARAGFKNVKGITEPEAAVRAVMVQEEKEMRTLGLLGGGCSYLLFLDMGAGTTDIAVCRYEKDETRIISTWPDQDTDIYFGGKDVDHILTGYIERYLREHRDIVPEYFIDSFSDKYIDNIKTWKETTVSRTLKRGKSIPYFQTVKNPYPSLPDFSPAIDREEFERACTEYLKNFAVLVNGSLAHTQSIVPEFPGGQAIDLVILTGGHSQWYFITEMLEGKRPEFGSLDLPKIRANPARIFVNGKPQETVAVGMAYEPLRVIAQSIPNRQNIPGVQNISGVKDGPGVKSGQNGNITAAQRDLLEKPKKSREEIITEMSGRELYQLALKEPDRKRKLRLFREAAEKGESHAMYRMGNYYQLGLDSVAQDYGEALQWYQLAADRGNVIALEKVEQLRKTMGLPASVNGKSLTTAEALYEKAKNEADRKQKLQYFRQAAEMGSPQAQYRMGTYYEMGLDPVVKDTREALRWFDRAAANGNTAAREKAEQLRKDMPAQAAGLNAGSTEDTRMSYTANKAAGRVIPSSGLSYTVNDMLSWLPAEVERKVNRWNNNPGLLWKYYEIHYKQLSSWSQKLKLQLQTDEVPILYLNRKGAQRGDLIEYGLIFTNKRIHWRFDFLYKDSIFYKDIVDIKPIAMPDYLAPPDQASDRETGLAVRHFYMEQNARKIKTTNIWLTYTEDHIIPEYQLFEAFFKEFRAQ</sequence>
<dbReference type="EMBL" id="JAHQCW010000019">
    <property type="protein sequence ID" value="MBU9737362.1"/>
    <property type="molecule type" value="Genomic_DNA"/>
</dbReference>
<dbReference type="SUPFAM" id="SSF53067">
    <property type="entry name" value="Actin-like ATPase domain"/>
    <property type="match status" value="2"/>
</dbReference>
<evidence type="ECO:0000256" key="3">
    <source>
        <dbReference type="ARBA" id="ARBA00023186"/>
    </source>
</evidence>
<reference evidence="5" key="1">
    <citation type="submission" date="2021-06" db="EMBL/GenBank/DDBJ databases">
        <title>Description of novel taxa of the family Lachnospiraceae.</title>
        <authorList>
            <person name="Chaplin A.V."/>
            <person name="Sokolova S.R."/>
            <person name="Pikina A.P."/>
            <person name="Korzhanova M."/>
            <person name="Belova V."/>
            <person name="Korostin D."/>
            <person name="Efimov B.A."/>
        </authorList>
    </citation>
    <scope>NUCLEOTIDE SEQUENCE</scope>
    <source>
        <strain evidence="5">ASD5720</strain>
    </source>
</reference>
<dbReference type="PANTHER" id="PTHR11102">
    <property type="entry name" value="SEL-1-LIKE PROTEIN"/>
    <property type="match status" value="1"/>
</dbReference>
<evidence type="ECO:0000313" key="5">
    <source>
        <dbReference type="EMBL" id="MBU9737362.1"/>
    </source>
</evidence>
<comment type="caution">
    <text evidence="5">The sequence shown here is derived from an EMBL/GenBank/DDBJ whole genome shotgun (WGS) entry which is preliminary data.</text>
</comment>
<dbReference type="InterPro" id="IPR013126">
    <property type="entry name" value="Hsp_70_fam"/>
</dbReference>
<dbReference type="Gene3D" id="3.30.420.40">
    <property type="match status" value="2"/>
</dbReference>
<dbReference type="InterPro" id="IPR011990">
    <property type="entry name" value="TPR-like_helical_dom_sf"/>
</dbReference>
<dbReference type="SMART" id="SM00671">
    <property type="entry name" value="SEL1"/>
    <property type="match status" value="3"/>
</dbReference>
<dbReference type="InterPro" id="IPR050767">
    <property type="entry name" value="Sel1_AlgK"/>
</dbReference>
<protein>
    <submittedName>
        <fullName evidence="5">SEL1-like repeat protein</fullName>
    </submittedName>
</protein>
<dbReference type="Gene3D" id="1.25.40.10">
    <property type="entry name" value="Tetratricopeptide repeat domain"/>
    <property type="match status" value="1"/>
</dbReference>
<evidence type="ECO:0000313" key="6">
    <source>
        <dbReference type="Proteomes" id="UP000712157"/>
    </source>
</evidence>
<gene>
    <name evidence="5" type="ORF">KTH89_12500</name>
</gene>
<proteinExistence type="predicted"/>
<keyword evidence="1" id="KW-0547">Nucleotide-binding</keyword>
<dbReference type="SUPFAM" id="SSF81901">
    <property type="entry name" value="HCP-like"/>
    <property type="match status" value="2"/>
</dbReference>
<dbReference type="PANTHER" id="PTHR11102:SF160">
    <property type="entry name" value="ERAD-ASSOCIATED E3 UBIQUITIN-PROTEIN LIGASE COMPONENT HRD3"/>
    <property type="match status" value="1"/>
</dbReference>
<keyword evidence="2" id="KW-0067">ATP-binding</keyword>
<dbReference type="Proteomes" id="UP000712157">
    <property type="component" value="Unassembled WGS sequence"/>
</dbReference>
<keyword evidence="6" id="KW-1185">Reference proteome</keyword>
<dbReference type="Pfam" id="PF08238">
    <property type="entry name" value="Sel1"/>
    <property type="match status" value="3"/>
</dbReference>
<dbReference type="CDD" id="cd10170">
    <property type="entry name" value="ASKHA_NBD_HSP70"/>
    <property type="match status" value="1"/>
</dbReference>